<dbReference type="CDD" id="cd06623">
    <property type="entry name" value="PKc_MAPKK_plant_like"/>
    <property type="match status" value="1"/>
</dbReference>
<evidence type="ECO:0000256" key="7">
    <source>
        <dbReference type="ARBA" id="ARBA00038999"/>
    </source>
</evidence>
<evidence type="ECO:0000256" key="1">
    <source>
        <dbReference type="ARBA" id="ARBA00022527"/>
    </source>
</evidence>
<dbReference type="GO" id="GO:0004708">
    <property type="term" value="F:MAP kinase kinase activity"/>
    <property type="evidence" value="ECO:0007669"/>
    <property type="project" value="UniProtKB-EC"/>
</dbReference>
<dbReference type="InterPro" id="IPR008271">
    <property type="entry name" value="Ser/Thr_kinase_AS"/>
</dbReference>
<organism evidence="12">
    <name type="scientific">Prymnesium polylepis</name>
    <dbReference type="NCBI Taxonomy" id="72548"/>
    <lineage>
        <taxon>Eukaryota</taxon>
        <taxon>Haptista</taxon>
        <taxon>Haptophyta</taxon>
        <taxon>Prymnesiophyceae</taxon>
        <taxon>Prymnesiales</taxon>
        <taxon>Prymnesiaceae</taxon>
        <taxon>Prymnesium</taxon>
    </lineage>
</organism>
<gene>
    <name evidence="12" type="ORF">CPOL0286_LOCUS9281</name>
</gene>
<evidence type="ECO:0000256" key="2">
    <source>
        <dbReference type="ARBA" id="ARBA00022679"/>
    </source>
</evidence>
<dbReference type="PROSITE" id="PS00107">
    <property type="entry name" value="PROTEIN_KINASE_ATP"/>
    <property type="match status" value="1"/>
</dbReference>
<proteinExistence type="inferred from homology"/>
<dbReference type="InterPro" id="IPR011009">
    <property type="entry name" value="Kinase-like_dom_sf"/>
</dbReference>
<evidence type="ECO:0000256" key="4">
    <source>
        <dbReference type="ARBA" id="ARBA00022777"/>
    </source>
</evidence>
<feature type="binding site" evidence="8">
    <location>
        <position position="93"/>
    </location>
    <ligand>
        <name>ATP</name>
        <dbReference type="ChEBI" id="CHEBI:30616"/>
    </ligand>
</feature>
<feature type="domain" description="Protein kinase" evidence="11">
    <location>
        <begin position="64"/>
        <end position="321"/>
    </location>
</feature>
<dbReference type="PANTHER" id="PTHR48013">
    <property type="entry name" value="DUAL SPECIFICITY MITOGEN-ACTIVATED PROTEIN KINASE KINASE 5-RELATED"/>
    <property type="match status" value="1"/>
</dbReference>
<dbReference type="GO" id="GO:0005524">
    <property type="term" value="F:ATP binding"/>
    <property type="evidence" value="ECO:0007669"/>
    <property type="project" value="UniProtKB-UniRule"/>
</dbReference>
<dbReference type="Pfam" id="PF00069">
    <property type="entry name" value="Pkinase"/>
    <property type="match status" value="1"/>
</dbReference>
<dbReference type="EMBL" id="HBKO01020477">
    <property type="protein sequence ID" value="CAE2222552.1"/>
    <property type="molecule type" value="Transcribed_RNA"/>
</dbReference>
<dbReference type="PROSITE" id="PS50011">
    <property type="entry name" value="PROTEIN_KINASE_DOM"/>
    <property type="match status" value="1"/>
</dbReference>
<comment type="similarity">
    <text evidence="6">Belongs to the protein kinase superfamily. STE Ser/Thr protein kinase family. MAP kinase kinase subfamily.</text>
</comment>
<reference evidence="12" key="1">
    <citation type="submission" date="2021-01" db="EMBL/GenBank/DDBJ databases">
        <authorList>
            <person name="Corre E."/>
            <person name="Pelletier E."/>
            <person name="Niang G."/>
            <person name="Scheremetjew M."/>
            <person name="Finn R."/>
            <person name="Kale V."/>
            <person name="Holt S."/>
            <person name="Cochrane G."/>
            <person name="Meng A."/>
            <person name="Brown T."/>
            <person name="Cohen L."/>
        </authorList>
    </citation>
    <scope>NUCLEOTIDE SEQUENCE</scope>
    <source>
        <strain evidence="12">UIO037</strain>
    </source>
</reference>
<dbReference type="PANTHER" id="PTHR48013:SF32">
    <property type="entry name" value="MITOGEN-ACTIVATED PROTEIN KINASE KINASE 2-LIKE"/>
    <property type="match status" value="1"/>
</dbReference>
<keyword evidence="2" id="KW-0808">Transferase</keyword>
<dbReference type="Gene3D" id="3.30.200.20">
    <property type="entry name" value="Phosphorylase Kinase, domain 1"/>
    <property type="match status" value="1"/>
</dbReference>
<evidence type="ECO:0000256" key="5">
    <source>
        <dbReference type="ARBA" id="ARBA00022840"/>
    </source>
</evidence>
<keyword evidence="1 9" id="KW-0723">Serine/threonine-protein kinase</keyword>
<evidence type="ECO:0000256" key="8">
    <source>
        <dbReference type="PROSITE-ProRule" id="PRU10141"/>
    </source>
</evidence>
<protein>
    <recommendedName>
        <fullName evidence="7">mitogen-activated protein kinase kinase</fullName>
        <ecNumber evidence="7">2.7.12.2</ecNumber>
    </recommendedName>
</protein>
<dbReference type="GO" id="GO:0004674">
    <property type="term" value="F:protein serine/threonine kinase activity"/>
    <property type="evidence" value="ECO:0007669"/>
    <property type="project" value="UniProtKB-KW"/>
</dbReference>
<evidence type="ECO:0000313" key="12">
    <source>
        <dbReference type="EMBL" id="CAE2222552.1"/>
    </source>
</evidence>
<dbReference type="FunFam" id="3.30.200.20:FF:000040">
    <property type="entry name" value="Dual specificity mitogen-activated protein kinase kinase"/>
    <property type="match status" value="1"/>
</dbReference>
<evidence type="ECO:0000256" key="6">
    <source>
        <dbReference type="ARBA" id="ARBA00038035"/>
    </source>
</evidence>
<dbReference type="AlphaFoldDB" id="A0A7S4I9C8"/>
<name>A0A7S4I9C8_9EUKA</name>
<evidence type="ECO:0000256" key="10">
    <source>
        <dbReference type="SAM" id="MobiDB-lite"/>
    </source>
</evidence>
<keyword evidence="3 8" id="KW-0547">Nucleotide-binding</keyword>
<accession>A0A7S4I9C8</accession>
<dbReference type="InterPro" id="IPR000719">
    <property type="entry name" value="Prot_kinase_dom"/>
</dbReference>
<sequence>MRNAPKPEPISLSIWIDAKPDCTATRTGSTSATVDTNAGPSSSIPEFNGLREALGHSEIQYGQLQLLHNIGHGSSGVVQKVLHVPSASVLALKVIAVDADEAVLKSILLELKTLHESRHASIVSFYGAFYREGAVHIALEYMDASLLDIGRAEGGPLSEPVLAAITQPVLQGLAYLHRELHVIHRDIKPSNILVDTAGNIKIADFGVSGNLAHTLAKCASWVGTVHYMSPERISGGSYSYDSDIWSLGITLLELAIASFPYLQTTPQRLSFWDLLDCIVESPPPSPPMHFSHEFHNIITCCLQKQPDARASSSQLTGHSFLSLTQPIDIAAWVQASLAKRSRQATNAAPSAMDDATIPRAVPASQGGAEMPVDEVGITQRHSAYPS</sequence>
<evidence type="ECO:0000259" key="11">
    <source>
        <dbReference type="PROSITE" id="PS50011"/>
    </source>
</evidence>
<dbReference type="SMART" id="SM00220">
    <property type="entry name" value="S_TKc"/>
    <property type="match status" value="1"/>
</dbReference>
<dbReference type="SUPFAM" id="SSF56112">
    <property type="entry name" value="Protein kinase-like (PK-like)"/>
    <property type="match status" value="1"/>
</dbReference>
<evidence type="ECO:0000256" key="3">
    <source>
        <dbReference type="ARBA" id="ARBA00022741"/>
    </source>
</evidence>
<dbReference type="EC" id="2.7.12.2" evidence="7"/>
<dbReference type="Gene3D" id="1.10.510.10">
    <property type="entry name" value="Transferase(Phosphotransferase) domain 1"/>
    <property type="match status" value="1"/>
</dbReference>
<evidence type="ECO:0000256" key="9">
    <source>
        <dbReference type="RuleBase" id="RU000304"/>
    </source>
</evidence>
<dbReference type="PROSITE" id="PS00108">
    <property type="entry name" value="PROTEIN_KINASE_ST"/>
    <property type="match status" value="1"/>
</dbReference>
<keyword evidence="5 8" id="KW-0067">ATP-binding</keyword>
<keyword evidence="4" id="KW-0418">Kinase</keyword>
<feature type="region of interest" description="Disordered" evidence="10">
    <location>
        <begin position="344"/>
        <end position="386"/>
    </location>
</feature>
<dbReference type="InterPro" id="IPR017441">
    <property type="entry name" value="Protein_kinase_ATP_BS"/>
</dbReference>